<organism evidence="8 9">
    <name type="scientific">Echinops telfairi</name>
    <name type="common">Lesser hedgehog tenrec</name>
    <dbReference type="NCBI Taxonomy" id="9371"/>
    <lineage>
        <taxon>Eukaryota</taxon>
        <taxon>Metazoa</taxon>
        <taxon>Chordata</taxon>
        <taxon>Craniata</taxon>
        <taxon>Vertebrata</taxon>
        <taxon>Euteleostomi</taxon>
        <taxon>Mammalia</taxon>
        <taxon>Eutheria</taxon>
        <taxon>Afrotheria</taxon>
        <taxon>Tenrecidae</taxon>
        <taxon>Tenrecinae</taxon>
        <taxon>Echinops</taxon>
    </lineage>
</organism>
<accession>A0ABM0IZ60</accession>
<keyword evidence="4" id="KW-0158">Chromosome</keyword>
<keyword evidence="6" id="KW-0137">Centromere</keyword>
<dbReference type="Proteomes" id="UP000694863">
    <property type="component" value="Unplaced"/>
</dbReference>
<keyword evidence="8" id="KW-1185">Reference proteome</keyword>
<feature type="compositionally biased region" description="Basic and acidic residues" evidence="7">
    <location>
        <begin position="24"/>
        <end position="36"/>
    </location>
</feature>
<dbReference type="RefSeq" id="XP_004711264.1">
    <property type="nucleotide sequence ID" value="XM_004711207.2"/>
</dbReference>
<proteinExistence type="inferred from homology"/>
<dbReference type="InterPro" id="IPR012485">
    <property type="entry name" value="CENP-I"/>
</dbReference>
<evidence type="ECO:0000256" key="5">
    <source>
        <dbReference type="ARBA" id="ARBA00023242"/>
    </source>
</evidence>
<protein>
    <submittedName>
        <fullName evidence="9">Centromere protein I</fullName>
    </submittedName>
</protein>
<evidence type="ECO:0000256" key="2">
    <source>
        <dbReference type="ARBA" id="ARBA00004584"/>
    </source>
</evidence>
<name>A0ABM0IZ60_ECHTE</name>
<evidence type="ECO:0000256" key="6">
    <source>
        <dbReference type="ARBA" id="ARBA00023328"/>
    </source>
</evidence>
<dbReference type="PANTHER" id="PTHR48208:SF2">
    <property type="entry name" value="CENTROMERE PROTEIN I"/>
    <property type="match status" value="1"/>
</dbReference>
<dbReference type="GeneID" id="101641651"/>
<keyword evidence="5" id="KW-0539">Nucleus</keyword>
<comment type="similarity">
    <text evidence="3">Belongs to the CENP-I/CTF3 family.</text>
</comment>
<feature type="region of interest" description="Disordered" evidence="7">
    <location>
        <begin position="1"/>
        <end position="49"/>
    </location>
</feature>
<reference evidence="9" key="1">
    <citation type="submission" date="2025-08" db="UniProtKB">
        <authorList>
            <consortium name="RefSeq"/>
        </authorList>
    </citation>
    <scope>IDENTIFICATION</scope>
</reference>
<comment type="subcellular location">
    <subcellularLocation>
        <location evidence="2">Chromosome</location>
        <location evidence="2">Centromere</location>
    </subcellularLocation>
    <subcellularLocation>
        <location evidence="1">Nucleus</location>
    </subcellularLocation>
</comment>
<gene>
    <name evidence="9" type="primary">CENPI</name>
</gene>
<evidence type="ECO:0000313" key="9">
    <source>
        <dbReference type="RefSeq" id="XP_004711264.1"/>
    </source>
</evidence>
<evidence type="ECO:0000256" key="4">
    <source>
        <dbReference type="ARBA" id="ARBA00022454"/>
    </source>
</evidence>
<evidence type="ECO:0000313" key="8">
    <source>
        <dbReference type="Proteomes" id="UP000694863"/>
    </source>
</evidence>
<sequence>MSTGKSHRDSRAKKRTSLGSQNEQIKEKPRNVKEVLKYGQSSSEDNSEHAEDALQTALKYFEEGSMKTLRRKDQNSEQYFKIVENVAWKNGLSPEKIDTLLNVALSGKFGTAVNTRLLKCLIPTTLISGDSVVKAVSWLCVGKCSGSIKVLFFRWLIAMFDFIDQKDQVNLLYGFFFASLQDDMLCPYVCHLLYLLTKKENVKPFRIRTLLNIQAKMGMQPHLQALLSLYKLYAPNLISVSLPTRKKICFKNSGSLWQVALNAVRQRNTEPSPVSLKLTLHSAKIRPIKRKCKSDSIIPESKSTNYGKECGQKEMSLPDFLSNICAFPIEKLQSFPQLLKNIHCLELPGQLGSILNNSLLLHYINCVKDESISLRFYHWLSQTLQEECLWYKLNKLEYKTHFTSILDSVIRAQHFLQEGFYSCEVFLYKSLPLWDGNCCRLQFLQLVSWIPFSNFSELKPLIFDHLSRLFFTSTMYFKCSVLQSLKDLLQNWLLWFSMDVNMKVLSNSLLETTIGESANSVLKLIHYVGWLSTNGLRLERNHPFLMHFILDFYEKVCDIYLNYNIPILEIFPLGIFYPALFSLDACTFNQLCYIMHRYHQNLTAVKKNEFVKKKKTLFNFNKKPYQEFNRYLTAMVGCFWTSNSSYQKGFYHEIIDLDPGILEEARLTNYRHGLNLAHNPALIGYAVSFLLQDWPEARSIKVRSIQGKKWNRYMDYLFSEGLQGLKLFITNSIRPSTRNKNPNDEREMLT</sequence>
<evidence type="ECO:0000256" key="1">
    <source>
        <dbReference type="ARBA" id="ARBA00004123"/>
    </source>
</evidence>
<evidence type="ECO:0000256" key="3">
    <source>
        <dbReference type="ARBA" id="ARBA00005470"/>
    </source>
</evidence>
<evidence type="ECO:0000256" key="7">
    <source>
        <dbReference type="SAM" id="MobiDB-lite"/>
    </source>
</evidence>
<dbReference type="Pfam" id="PF07778">
    <property type="entry name" value="CENP-I"/>
    <property type="match status" value="1"/>
</dbReference>
<dbReference type="PANTHER" id="PTHR48208">
    <property type="entry name" value="CENTROMERE PROTEIN I"/>
    <property type="match status" value="1"/>
</dbReference>